<evidence type="ECO:0000313" key="2">
    <source>
        <dbReference type="EMBL" id="KAG0651530.1"/>
    </source>
</evidence>
<sequence length="325" mass="36034">MGFVAEWSAILRTFFGKTDKAIETIPLGTSFAGKSVLVTGATSGLGLAAAVIYAQLAAKTVYITARTAAKGAEAKKTIEERTGVKDVVQVRVLDMDTFNGVEDFVDGFKKDVKSIDNVLLNAGLFSFRYYTLPDGWESDLQVNVLSTTLLAILILQWMREVKEPDQIQHLTFTGSGSHMVPDIGSPKFPKQDILKYSSKRLSFESGSAQYAVSKLLLMYVSRELADLAVDEAGRDKGLIFKWIEQIYMAWKASSAEDGAKALVVATTTNDSGNFRRPYMTDEEYTEKARRNVTSVEGQKMQAKAWREIVDILKERDPEVSKVVRL</sequence>
<dbReference type="OrthoDB" id="542013at2759"/>
<dbReference type="Gene3D" id="3.40.50.720">
    <property type="entry name" value="NAD(P)-binding Rossmann-like Domain"/>
    <property type="match status" value="1"/>
</dbReference>
<reference evidence="2" key="1">
    <citation type="submission" date="2019-07" db="EMBL/GenBank/DDBJ databases">
        <title>Hyphodiscus hymeniophilus genome sequencing and assembly.</title>
        <authorList>
            <person name="Kramer G."/>
            <person name="Nodwell J."/>
        </authorList>
    </citation>
    <scope>NUCLEOTIDE SEQUENCE</scope>
    <source>
        <strain evidence="2">ATCC 34498</strain>
    </source>
</reference>
<gene>
    <name evidence="2" type="ORF">D0Z07_1516</name>
</gene>
<protein>
    <submittedName>
        <fullName evidence="2">Short chain dehydrogenase atnD</fullName>
    </submittedName>
</protein>
<accession>A0A9P6VNZ1</accession>
<dbReference type="EMBL" id="VNKQ01000004">
    <property type="protein sequence ID" value="KAG0651530.1"/>
    <property type="molecule type" value="Genomic_DNA"/>
</dbReference>
<dbReference type="InterPro" id="IPR002347">
    <property type="entry name" value="SDR_fam"/>
</dbReference>
<comment type="caution">
    <text evidence="2">The sequence shown here is derived from an EMBL/GenBank/DDBJ whole genome shotgun (WGS) entry which is preliminary data.</text>
</comment>
<dbReference type="InterPro" id="IPR036291">
    <property type="entry name" value="NAD(P)-bd_dom_sf"/>
</dbReference>
<dbReference type="SUPFAM" id="SSF51735">
    <property type="entry name" value="NAD(P)-binding Rossmann-fold domains"/>
    <property type="match status" value="1"/>
</dbReference>
<dbReference type="PANTHER" id="PTHR43157">
    <property type="entry name" value="PHOSPHATIDYLINOSITOL-GLYCAN BIOSYNTHESIS CLASS F PROTEIN-RELATED"/>
    <property type="match status" value="1"/>
</dbReference>
<evidence type="ECO:0000256" key="1">
    <source>
        <dbReference type="ARBA" id="ARBA00023002"/>
    </source>
</evidence>
<dbReference type="Pfam" id="PF00106">
    <property type="entry name" value="adh_short"/>
    <property type="match status" value="1"/>
</dbReference>
<keyword evidence="3" id="KW-1185">Reference proteome</keyword>
<dbReference type="AlphaFoldDB" id="A0A9P6VNZ1"/>
<organism evidence="2 3">
    <name type="scientific">Hyphodiscus hymeniophilus</name>
    <dbReference type="NCBI Taxonomy" id="353542"/>
    <lineage>
        <taxon>Eukaryota</taxon>
        <taxon>Fungi</taxon>
        <taxon>Dikarya</taxon>
        <taxon>Ascomycota</taxon>
        <taxon>Pezizomycotina</taxon>
        <taxon>Leotiomycetes</taxon>
        <taxon>Helotiales</taxon>
        <taxon>Hyphodiscaceae</taxon>
        <taxon>Hyphodiscus</taxon>
    </lineage>
</organism>
<dbReference type="Proteomes" id="UP000785200">
    <property type="component" value="Unassembled WGS sequence"/>
</dbReference>
<proteinExistence type="predicted"/>
<evidence type="ECO:0000313" key="3">
    <source>
        <dbReference type="Proteomes" id="UP000785200"/>
    </source>
</evidence>
<keyword evidence="1" id="KW-0560">Oxidoreductase</keyword>
<dbReference type="PANTHER" id="PTHR43157:SF22">
    <property type="entry name" value="SHORT-CHAIN DEHYDROGENASE_REDUCTASE PHMF"/>
    <property type="match status" value="1"/>
</dbReference>
<dbReference type="PRINTS" id="PR00081">
    <property type="entry name" value="GDHRDH"/>
</dbReference>
<name>A0A9P6VNZ1_9HELO</name>
<dbReference type="GO" id="GO:0016491">
    <property type="term" value="F:oxidoreductase activity"/>
    <property type="evidence" value="ECO:0007669"/>
    <property type="project" value="UniProtKB-KW"/>
</dbReference>